<name>A0A7J6B7M7_AMEME</name>
<dbReference type="Proteomes" id="UP000593565">
    <property type="component" value="Unassembled WGS sequence"/>
</dbReference>
<accession>A0A7J6B7M7</accession>
<proteinExistence type="predicted"/>
<comment type="caution">
    <text evidence="2">The sequence shown here is derived from an EMBL/GenBank/DDBJ whole genome shotgun (WGS) entry which is preliminary data.</text>
</comment>
<protein>
    <submittedName>
        <fullName evidence="2">Uncharacterized protein</fullName>
    </submittedName>
</protein>
<organism evidence="2 3">
    <name type="scientific">Ameiurus melas</name>
    <name type="common">Black bullhead</name>
    <name type="synonym">Silurus melas</name>
    <dbReference type="NCBI Taxonomy" id="219545"/>
    <lineage>
        <taxon>Eukaryota</taxon>
        <taxon>Metazoa</taxon>
        <taxon>Chordata</taxon>
        <taxon>Craniata</taxon>
        <taxon>Vertebrata</taxon>
        <taxon>Euteleostomi</taxon>
        <taxon>Actinopterygii</taxon>
        <taxon>Neopterygii</taxon>
        <taxon>Teleostei</taxon>
        <taxon>Ostariophysi</taxon>
        <taxon>Siluriformes</taxon>
        <taxon>Ictaluridae</taxon>
        <taxon>Ameiurus</taxon>
    </lineage>
</organism>
<evidence type="ECO:0000313" key="2">
    <source>
        <dbReference type="EMBL" id="KAF4091020.1"/>
    </source>
</evidence>
<keyword evidence="1" id="KW-1133">Transmembrane helix</keyword>
<evidence type="ECO:0000256" key="1">
    <source>
        <dbReference type="SAM" id="Phobius"/>
    </source>
</evidence>
<dbReference type="EMBL" id="JAAGNN010000003">
    <property type="protein sequence ID" value="KAF4091020.1"/>
    <property type="molecule type" value="Genomic_DNA"/>
</dbReference>
<gene>
    <name evidence="2" type="ORF">AMELA_G00032330</name>
</gene>
<keyword evidence="1" id="KW-0812">Transmembrane</keyword>
<feature type="transmembrane region" description="Helical" evidence="1">
    <location>
        <begin position="6"/>
        <end position="28"/>
    </location>
</feature>
<reference evidence="2 3" key="1">
    <citation type="submission" date="2020-02" db="EMBL/GenBank/DDBJ databases">
        <title>A chromosome-scale genome assembly of the black bullhead catfish (Ameiurus melas).</title>
        <authorList>
            <person name="Wen M."/>
            <person name="Zham M."/>
            <person name="Cabau C."/>
            <person name="Klopp C."/>
            <person name="Donnadieu C."/>
            <person name="Roques C."/>
            <person name="Bouchez O."/>
            <person name="Lampietro C."/>
            <person name="Jouanno E."/>
            <person name="Herpin A."/>
            <person name="Louis A."/>
            <person name="Berthelot C."/>
            <person name="Parey E."/>
            <person name="Roest-Crollius H."/>
            <person name="Braasch I."/>
            <person name="Postlethwait J."/>
            <person name="Robinson-Rechavi M."/>
            <person name="Echchiki A."/>
            <person name="Begum T."/>
            <person name="Montfort J."/>
            <person name="Schartl M."/>
            <person name="Bobe J."/>
            <person name="Guiguen Y."/>
        </authorList>
    </citation>
    <scope>NUCLEOTIDE SEQUENCE [LARGE SCALE GENOMIC DNA]</scope>
    <source>
        <strain evidence="2">M_S1</strain>
        <tissue evidence="2">Blood</tissue>
    </source>
</reference>
<sequence>MSDQNSFLRSFFCAGWKGTLILYFVFLFNNDYLSGQRGPPWKQSVLWRDIHTRIVSNMHYGHGRPTLTPSCCCLHLLIPHHQREAPDLQCCMVNRNAFLGRRNFPQQSPRSVIVLGVKFLNED</sequence>
<evidence type="ECO:0000313" key="3">
    <source>
        <dbReference type="Proteomes" id="UP000593565"/>
    </source>
</evidence>
<keyword evidence="1" id="KW-0472">Membrane</keyword>
<keyword evidence="3" id="KW-1185">Reference proteome</keyword>
<dbReference type="AlphaFoldDB" id="A0A7J6B7M7"/>